<reference evidence="1 2" key="1">
    <citation type="submission" date="2022-11" db="EMBL/GenBank/DDBJ databases">
        <title>Anaerobic phenanthrene biodegradation by a DNRA strain PheN6.</title>
        <authorList>
            <person name="Zhang Z."/>
        </authorList>
    </citation>
    <scope>NUCLEOTIDE SEQUENCE [LARGE SCALE GENOMIC DNA]</scope>
    <source>
        <strain evidence="1 2">PheN6</strain>
    </source>
</reference>
<name>A0ABT5GHH6_9MICO</name>
<keyword evidence="2" id="KW-1185">Reference proteome</keyword>
<dbReference type="EMBL" id="JAPFQL010000040">
    <property type="protein sequence ID" value="MDC5697707.1"/>
    <property type="molecule type" value="Genomic_DNA"/>
</dbReference>
<evidence type="ECO:0000313" key="1">
    <source>
        <dbReference type="EMBL" id="MDC5697707.1"/>
    </source>
</evidence>
<evidence type="ECO:0000313" key="2">
    <source>
        <dbReference type="Proteomes" id="UP001150259"/>
    </source>
</evidence>
<protein>
    <submittedName>
        <fullName evidence="1">Uncharacterized protein</fullName>
    </submittedName>
</protein>
<dbReference type="Proteomes" id="UP001150259">
    <property type="component" value="Unassembled WGS sequence"/>
</dbReference>
<dbReference type="RefSeq" id="WP_272462283.1">
    <property type="nucleotide sequence ID" value="NZ_JAPFQL010000040.1"/>
</dbReference>
<comment type="caution">
    <text evidence="1">The sequence shown here is derived from an EMBL/GenBank/DDBJ whole genome shotgun (WGS) entry which is preliminary data.</text>
</comment>
<gene>
    <name evidence="1" type="ORF">OO014_10585</name>
</gene>
<sequence length="300" mass="31900">MTIIPAGAGTAPLDIPNADVSDELANAGVGFGDLISSVGQAVASTQRKLNDTAVATTSALAETTVDVLAVQETIYDDDGNIDESVSHEQRLPLITFIDPVLYQWSQVRLQGSFVATELSAGSSSSTTTTTDNEGSSQAGLFVFIGGGRTYLDYRRTTTESTSEVTSDVSRGRIRMYSELTPRHDIGVPKPRQAVQGPRLAISAGEIVDIAPAGTSPAQRTMAVVIEYFRRDSTPIQGKTISVETSGVPFEYVAGDETDADGRLEILLRRTFLDETADTSPMEAIVSARIGIVSNDTTVVF</sequence>
<accession>A0ABT5GHH6</accession>
<proteinExistence type="predicted"/>
<organism evidence="1 2">
    <name type="scientific">Intrasporangium calvum</name>
    <dbReference type="NCBI Taxonomy" id="53358"/>
    <lineage>
        <taxon>Bacteria</taxon>
        <taxon>Bacillati</taxon>
        <taxon>Actinomycetota</taxon>
        <taxon>Actinomycetes</taxon>
        <taxon>Micrococcales</taxon>
        <taxon>Intrasporangiaceae</taxon>
        <taxon>Intrasporangium</taxon>
    </lineage>
</organism>